<dbReference type="EMBL" id="VSSQ01023446">
    <property type="protein sequence ID" value="MPM70393.1"/>
    <property type="molecule type" value="Genomic_DNA"/>
</dbReference>
<gene>
    <name evidence="1" type="ORF">SDC9_117348</name>
</gene>
<comment type="caution">
    <text evidence="1">The sequence shown here is derived from an EMBL/GenBank/DDBJ whole genome shotgun (WGS) entry which is preliminary data.</text>
</comment>
<proteinExistence type="predicted"/>
<organism evidence="1">
    <name type="scientific">bioreactor metagenome</name>
    <dbReference type="NCBI Taxonomy" id="1076179"/>
    <lineage>
        <taxon>unclassified sequences</taxon>
        <taxon>metagenomes</taxon>
        <taxon>ecological metagenomes</taxon>
    </lineage>
</organism>
<name>A0A645C4W7_9ZZZZ</name>
<accession>A0A645C4W7</accession>
<protein>
    <submittedName>
        <fullName evidence="1">Uncharacterized protein</fullName>
    </submittedName>
</protein>
<dbReference type="AlphaFoldDB" id="A0A645C4W7"/>
<sequence length="68" mass="7234">MPEGKIVALLGAKDHCVGLPTAEGSWRLANYTVDQYNELFAKVKDGSVAISNDIAAAPVVDIAVDYQN</sequence>
<evidence type="ECO:0000313" key="1">
    <source>
        <dbReference type="EMBL" id="MPM70393.1"/>
    </source>
</evidence>
<reference evidence="1" key="1">
    <citation type="submission" date="2019-08" db="EMBL/GenBank/DDBJ databases">
        <authorList>
            <person name="Kucharzyk K."/>
            <person name="Murdoch R.W."/>
            <person name="Higgins S."/>
            <person name="Loffler F."/>
        </authorList>
    </citation>
    <scope>NUCLEOTIDE SEQUENCE</scope>
</reference>